<dbReference type="AlphaFoldDB" id="A0A4Z2G5C0"/>
<evidence type="ECO:0000256" key="1">
    <source>
        <dbReference type="SAM" id="MobiDB-lite"/>
    </source>
</evidence>
<comment type="caution">
    <text evidence="2">The sequence shown here is derived from an EMBL/GenBank/DDBJ whole genome shotgun (WGS) entry which is preliminary data.</text>
</comment>
<dbReference type="Proteomes" id="UP000314294">
    <property type="component" value="Unassembled WGS sequence"/>
</dbReference>
<gene>
    <name evidence="2" type="ORF">EYF80_041052</name>
</gene>
<organism evidence="2 3">
    <name type="scientific">Liparis tanakae</name>
    <name type="common">Tanaka's snailfish</name>
    <dbReference type="NCBI Taxonomy" id="230148"/>
    <lineage>
        <taxon>Eukaryota</taxon>
        <taxon>Metazoa</taxon>
        <taxon>Chordata</taxon>
        <taxon>Craniata</taxon>
        <taxon>Vertebrata</taxon>
        <taxon>Euteleostomi</taxon>
        <taxon>Actinopterygii</taxon>
        <taxon>Neopterygii</taxon>
        <taxon>Teleostei</taxon>
        <taxon>Neoteleostei</taxon>
        <taxon>Acanthomorphata</taxon>
        <taxon>Eupercaria</taxon>
        <taxon>Perciformes</taxon>
        <taxon>Cottioidei</taxon>
        <taxon>Cottales</taxon>
        <taxon>Liparidae</taxon>
        <taxon>Liparis</taxon>
    </lineage>
</organism>
<protein>
    <submittedName>
        <fullName evidence="2">Uncharacterized protein</fullName>
    </submittedName>
</protein>
<dbReference type="EMBL" id="SRLO01000683">
    <property type="protein sequence ID" value="TNN48748.1"/>
    <property type="molecule type" value="Genomic_DNA"/>
</dbReference>
<evidence type="ECO:0000313" key="2">
    <source>
        <dbReference type="EMBL" id="TNN48748.1"/>
    </source>
</evidence>
<proteinExistence type="predicted"/>
<feature type="region of interest" description="Disordered" evidence="1">
    <location>
        <begin position="100"/>
        <end position="149"/>
    </location>
</feature>
<sequence>MFFGTSRARLATLKIPRGNFEFREQTNFKLDLPDNQIHSIVSGPCDDVTVPGPADQHGVVLQTSEASPLDQVGRPVSQIGGDDHLRETLHLLRLHQLTQRLRDNREGNDNSSTPGVTAATDEQRTNHSGRIPSPASMNVSPRATRRCSW</sequence>
<evidence type="ECO:0000313" key="3">
    <source>
        <dbReference type="Proteomes" id="UP000314294"/>
    </source>
</evidence>
<accession>A0A4Z2G5C0</accession>
<name>A0A4Z2G5C0_9TELE</name>
<reference evidence="2 3" key="1">
    <citation type="submission" date="2019-03" db="EMBL/GenBank/DDBJ databases">
        <title>First draft genome of Liparis tanakae, snailfish: a comprehensive survey of snailfish specific genes.</title>
        <authorList>
            <person name="Kim W."/>
            <person name="Song I."/>
            <person name="Jeong J.-H."/>
            <person name="Kim D."/>
            <person name="Kim S."/>
            <person name="Ryu S."/>
            <person name="Song J.Y."/>
            <person name="Lee S.K."/>
        </authorList>
    </citation>
    <scope>NUCLEOTIDE SEQUENCE [LARGE SCALE GENOMIC DNA]</scope>
    <source>
        <tissue evidence="2">Muscle</tissue>
    </source>
</reference>
<keyword evidence="3" id="KW-1185">Reference proteome</keyword>